<reference evidence="2 3" key="1">
    <citation type="submission" date="2019-08" db="EMBL/GenBank/DDBJ databases">
        <title>Bradyrhizobium hipponensis sp. nov., a rhizobium isolated from a Lupinus angustifolius root nodule in Tunisia.</title>
        <authorList>
            <person name="Off K."/>
            <person name="Rejili M."/>
            <person name="Mars M."/>
            <person name="Brachmann A."/>
            <person name="Marin M."/>
        </authorList>
    </citation>
    <scope>NUCLEOTIDE SEQUENCE [LARGE SCALE GENOMIC DNA]</scope>
    <source>
        <strain evidence="3">aSej3</strain>
    </source>
</reference>
<dbReference type="InterPro" id="IPR011681">
    <property type="entry name" value="GcrA"/>
</dbReference>
<dbReference type="Proteomes" id="UP000324797">
    <property type="component" value="Unassembled WGS sequence"/>
</dbReference>
<dbReference type="RefSeq" id="WP_148745855.1">
    <property type="nucleotide sequence ID" value="NZ_VSTH01000291.1"/>
</dbReference>
<feature type="compositionally biased region" description="Basic residues" evidence="1">
    <location>
        <begin position="47"/>
        <end position="61"/>
    </location>
</feature>
<protein>
    <recommendedName>
        <fullName evidence="4">GcrA cell cycle regulator</fullName>
    </recommendedName>
</protein>
<evidence type="ECO:0008006" key="4">
    <source>
        <dbReference type="Google" id="ProtNLM"/>
    </source>
</evidence>
<evidence type="ECO:0000256" key="1">
    <source>
        <dbReference type="SAM" id="MobiDB-lite"/>
    </source>
</evidence>
<feature type="region of interest" description="Disordered" evidence="1">
    <location>
        <begin position="47"/>
        <end position="68"/>
    </location>
</feature>
<accession>A0A5S4Y9V7</accession>
<evidence type="ECO:0000313" key="3">
    <source>
        <dbReference type="Proteomes" id="UP000324797"/>
    </source>
</evidence>
<dbReference type="AlphaFoldDB" id="A0A5S4Y9V7"/>
<gene>
    <name evidence="2" type="ORF">FXV83_42030</name>
</gene>
<keyword evidence="3" id="KW-1185">Reference proteome</keyword>
<dbReference type="Gene3D" id="1.10.10.60">
    <property type="entry name" value="Homeodomain-like"/>
    <property type="match status" value="1"/>
</dbReference>
<proteinExistence type="predicted"/>
<sequence length="152" mass="16885">MRWNRSELAELEKLWAAGQSAAQIARHLECSRDAVCGRLTRLGLTRGHKPPTAKPKIRPAPKRGPTLMAAGRHCVRKTRVERSRREGSIVGQVFQSQEAGCTELEEESVLLVEPRFRLCVFGQAPRVLICVGAWKIRHTPCPTNYTSSGEAA</sequence>
<comment type="caution">
    <text evidence="2">The sequence shown here is derived from an EMBL/GenBank/DDBJ whole genome shotgun (WGS) entry which is preliminary data.</text>
</comment>
<dbReference type="Pfam" id="PF07750">
    <property type="entry name" value="GcrA"/>
    <property type="match status" value="1"/>
</dbReference>
<dbReference type="EMBL" id="VSTH01000291">
    <property type="protein sequence ID" value="TYO60772.1"/>
    <property type="molecule type" value="Genomic_DNA"/>
</dbReference>
<evidence type="ECO:0000313" key="2">
    <source>
        <dbReference type="EMBL" id="TYO60772.1"/>
    </source>
</evidence>
<organism evidence="2 3">
    <name type="scientific">Bradyrhizobium hipponense</name>
    <dbReference type="NCBI Taxonomy" id="2605638"/>
    <lineage>
        <taxon>Bacteria</taxon>
        <taxon>Pseudomonadati</taxon>
        <taxon>Pseudomonadota</taxon>
        <taxon>Alphaproteobacteria</taxon>
        <taxon>Hyphomicrobiales</taxon>
        <taxon>Nitrobacteraceae</taxon>
        <taxon>Bradyrhizobium</taxon>
    </lineage>
</organism>
<name>A0A5S4Y9V7_9BRAD</name>